<keyword evidence="3" id="KW-1185">Reference proteome</keyword>
<evidence type="ECO:0000256" key="1">
    <source>
        <dbReference type="ARBA" id="ARBA00005254"/>
    </source>
</evidence>
<reference evidence="2 3" key="1">
    <citation type="submission" date="2015-05" db="EMBL/GenBank/DDBJ databases">
        <title>Complete genome sequence of a sulfur-oxidizing gammaproteobacterium strain HA5.</title>
        <authorList>
            <person name="Miura A."/>
            <person name="Kojima H."/>
            <person name="Fukui M."/>
        </authorList>
    </citation>
    <scope>NUCLEOTIDE SEQUENCE [LARGE SCALE GENOMIC DNA]</scope>
    <source>
        <strain evidence="2 3">HA5</strain>
    </source>
</reference>
<dbReference type="PANTHER" id="PTHR11941">
    <property type="entry name" value="ENOYL-COA HYDRATASE-RELATED"/>
    <property type="match status" value="1"/>
</dbReference>
<dbReference type="Pfam" id="PF00378">
    <property type="entry name" value="ECH_1"/>
    <property type="match status" value="1"/>
</dbReference>
<gene>
    <name evidence="2" type="ORF">SCL_1473</name>
</gene>
<dbReference type="Gene3D" id="6.20.390.30">
    <property type="match status" value="1"/>
</dbReference>
<dbReference type="NCBIfam" id="NF006452">
    <property type="entry name" value="PRK08788.1"/>
    <property type="match status" value="1"/>
</dbReference>
<dbReference type="GO" id="GO:0006635">
    <property type="term" value="P:fatty acid beta-oxidation"/>
    <property type="evidence" value="ECO:0007669"/>
    <property type="project" value="TreeGrafter"/>
</dbReference>
<accession>A0A1B4XG70</accession>
<dbReference type="GO" id="GO:0003824">
    <property type="term" value="F:catalytic activity"/>
    <property type="evidence" value="ECO:0007669"/>
    <property type="project" value="UniProtKB-ARBA"/>
</dbReference>
<dbReference type="AlphaFoldDB" id="A0A1B4XG70"/>
<dbReference type="OrthoDB" id="9802362at2"/>
<dbReference type="InterPro" id="IPR001753">
    <property type="entry name" value="Enoyl-CoA_hydra/iso"/>
</dbReference>
<comment type="similarity">
    <text evidence="1">Belongs to the enoyl-CoA hydratase/isomerase family.</text>
</comment>
<evidence type="ECO:0000313" key="3">
    <source>
        <dbReference type="Proteomes" id="UP000243180"/>
    </source>
</evidence>
<protein>
    <submittedName>
        <fullName evidence="2">Enoyl-CoA hydratase</fullName>
    </submittedName>
</protein>
<dbReference type="KEGG" id="slim:SCL_1473"/>
<evidence type="ECO:0000313" key="2">
    <source>
        <dbReference type="EMBL" id="BAV33781.1"/>
    </source>
</evidence>
<name>A0A1B4XG70_9GAMM</name>
<dbReference type="Gene3D" id="3.90.226.10">
    <property type="entry name" value="2-enoyl-CoA Hydratase, Chain A, domain 1"/>
    <property type="match status" value="1"/>
</dbReference>
<dbReference type="InterPro" id="IPR029045">
    <property type="entry name" value="ClpP/crotonase-like_dom_sf"/>
</dbReference>
<dbReference type="EMBL" id="AP014879">
    <property type="protein sequence ID" value="BAV33781.1"/>
    <property type="molecule type" value="Genomic_DNA"/>
</dbReference>
<dbReference type="CDD" id="cd06558">
    <property type="entry name" value="crotonase-like"/>
    <property type="match status" value="1"/>
</dbReference>
<dbReference type="SUPFAM" id="SSF52096">
    <property type="entry name" value="ClpP/crotonase"/>
    <property type="match status" value="1"/>
</dbReference>
<sequence length="297" mass="33783">MDGKQQAQGCFPQGHYRELVTRYDAEQRAAWCYMRPASRPCYTPELISELEHFHRSIEQCVRHETEHGKRSGLRFLVVASRIPGVFSLGGDLALFLTLIRAGDREGLFRYAKACIDLLHVGYHLPITTISLVQGDAFGGGFEGALTSRVLIAERRAQMGLPEILFNLFPGMGAYSLLARKLDPARAERMILSGRMYSAEELYEMGVVDVLAENDQGEEAVYAYMKKYNRAHIGHEAVHKVRRTYHPISYDELMRIVTIWVDSALQLGERDLRVMERIARTQEKLAILRPVVEEQQLA</sequence>
<dbReference type="InParanoid" id="A0A1B4XG70"/>
<dbReference type="PANTHER" id="PTHR11941:SF54">
    <property type="entry name" value="ENOYL-COA HYDRATASE, MITOCHONDRIAL"/>
    <property type="match status" value="1"/>
</dbReference>
<proteinExistence type="inferred from homology"/>
<dbReference type="Proteomes" id="UP000243180">
    <property type="component" value="Chromosome"/>
</dbReference>
<organism evidence="2 3">
    <name type="scientific">Sulfuricaulis limicola</name>
    <dbReference type="NCBI Taxonomy" id="1620215"/>
    <lineage>
        <taxon>Bacteria</taxon>
        <taxon>Pseudomonadati</taxon>
        <taxon>Pseudomonadota</taxon>
        <taxon>Gammaproteobacteria</taxon>
        <taxon>Acidiferrobacterales</taxon>
        <taxon>Acidiferrobacteraceae</taxon>
        <taxon>Sulfuricaulis</taxon>
    </lineage>
</organism>